<dbReference type="EMBL" id="JBHSTE010000005">
    <property type="protein sequence ID" value="MFC6334108.1"/>
    <property type="molecule type" value="Genomic_DNA"/>
</dbReference>
<reference evidence="3" key="1">
    <citation type="journal article" date="2019" name="Int. J. Syst. Evol. Microbiol.">
        <title>The Global Catalogue of Microorganisms (GCM) 10K type strain sequencing project: providing services to taxonomists for standard genome sequencing and annotation.</title>
        <authorList>
            <consortium name="The Broad Institute Genomics Platform"/>
            <consortium name="The Broad Institute Genome Sequencing Center for Infectious Disease"/>
            <person name="Wu L."/>
            <person name="Ma J."/>
        </authorList>
    </citation>
    <scope>NUCLEOTIDE SEQUENCE [LARGE SCALE GENOMIC DNA]</scope>
    <source>
        <strain evidence="3">PCU 280</strain>
    </source>
</reference>
<proteinExistence type="predicted"/>
<feature type="domain" description="Acetyl xylan esterase" evidence="1">
    <location>
        <begin position="4"/>
        <end position="314"/>
    </location>
</feature>
<sequence>MNAIEKRILELQQYQPQLDKPEHFDAYWEQVKQEARSGELKAERKPAETYMKGVTTYEVIIEGYAGTSIHTTLSLPSEQQQITAPYPCLMQLPGYTCERSNSYQHAHWLLMGAAVFSVDVRGQGKDTGNQLGSSHGMARGWITEGLLDVDRCYYKAVAVDLLRALAWLKAQPEIDASRIGVMGASQGGGLASLMAALDDSIAMLIADIPNMCHMDFGIMHSTGSLSEIAEFCRKMPEKLPAVLTTLSYFDLIHFADRIHKPVLMSVGLKDTVCMPEQIFPFFQAIRSEHKQLEIYPFSGHVVELAQQQKAIQFVHETLLRI</sequence>
<dbReference type="RefSeq" id="WP_379236290.1">
    <property type="nucleotide sequence ID" value="NZ_JBHSTE010000005.1"/>
</dbReference>
<protein>
    <submittedName>
        <fullName evidence="2">Acetylxylan esterase</fullName>
    </submittedName>
</protein>
<dbReference type="PANTHER" id="PTHR40111">
    <property type="entry name" value="CEPHALOSPORIN-C DEACETYLASE"/>
    <property type="match status" value="1"/>
</dbReference>
<dbReference type="PANTHER" id="PTHR40111:SF1">
    <property type="entry name" value="CEPHALOSPORIN-C DEACETYLASE"/>
    <property type="match status" value="1"/>
</dbReference>
<evidence type="ECO:0000313" key="3">
    <source>
        <dbReference type="Proteomes" id="UP001596233"/>
    </source>
</evidence>
<evidence type="ECO:0000313" key="2">
    <source>
        <dbReference type="EMBL" id="MFC6334108.1"/>
    </source>
</evidence>
<dbReference type="SUPFAM" id="SSF53474">
    <property type="entry name" value="alpha/beta-Hydrolases"/>
    <property type="match status" value="1"/>
</dbReference>
<dbReference type="InterPro" id="IPR008391">
    <property type="entry name" value="AXE1_dom"/>
</dbReference>
<organism evidence="2 3">
    <name type="scientific">Paenibacillus septentrionalis</name>
    <dbReference type="NCBI Taxonomy" id="429342"/>
    <lineage>
        <taxon>Bacteria</taxon>
        <taxon>Bacillati</taxon>
        <taxon>Bacillota</taxon>
        <taxon>Bacilli</taxon>
        <taxon>Bacillales</taxon>
        <taxon>Paenibacillaceae</taxon>
        <taxon>Paenibacillus</taxon>
    </lineage>
</organism>
<evidence type="ECO:0000259" key="1">
    <source>
        <dbReference type="Pfam" id="PF05448"/>
    </source>
</evidence>
<comment type="caution">
    <text evidence="2">The sequence shown here is derived from an EMBL/GenBank/DDBJ whole genome shotgun (WGS) entry which is preliminary data.</text>
</comment>
<accession>A0ABW1V6H6</accession>
<name>A0ABW1V6H6_9BACL</name>
<dbReference type="InterPro" id="IPR039069">
    <property type="entry name" value="CE7"/>
</dbReference>
<dbReference type="Gene3D" id="3.40.50.1820">
    <property type="entry name" value="alpha/beta hydrolase"/>
    <property type="match status" value="1"/>
</dbReference>
<gene>
    <name evidence="2" type="ORF">ACFP56_15880</name>
</gene>
<keyword evidence="3" id="KW-1185">Reference proteome</keyword>
<dbReference type="Pfam" id="PF05448">
    <property type="entry name" value="AXE1"/>
    <property type="match status" value="1"/>
</dbReference>
<dbReference type="Proteomes" id="UP001596233">
    <property type="component" value="Unassembled WGS sequence"/>
</dbReference>
<dbReference type="InterPro" id="IPR029058">
    <property type="entry name" value="AB_hydrolase_fold"/>
</dbReference>